<dbReference type="SUPFAM" id="SSF55785">
    <property type="entry name" value="PYP-like sensor domain (PAS domain)"/>
    <property type="match status" value="1"/>
</dbReference>
<dbReference type="PROSITE" id="PS50109">
    <property type="entry name" value="HIS_KIN"/>
    <property type="match status" value="1"/>
</dbReference>
<evidence type="ECO:0000256" key="7">
    <source>
        <dbReference type="ARBA" id="ARBA00070616"/>
    </source>
</evidence>
<dbReference type="CDD" id="cd00130">
    <property type="entry name" value="PAS"/>
    <property type="match status" value="1"/>
</dbReference>
<evidence type="ECO:0000256" key="1">
    <source>
        <dbReference type="ARBA" id="ARBA00022679"/>
    </source>
</evidence>
<dbReference type="STRING" id="336831.WG68_02230"/>
<dbReference type="EMBL" id="LAHO01000002">
    <property type="protein sequence ID" value="KKO46790.1"/>
    <property type="molecule type" value="Genomic_DNA"/>
</dbReference>
<evidence type="ECO:0000313" key="11">
    <source>
        <dbReference type="Proteomes" id="UP000034228"/>
    </source>
</evidence>
<dbReference type="NCBIfam" id="TIGR00229">
    <property type="entry name" value="sensory_box"/>
    <property type="match status" value="1"/>
</dbReference>
<evidence type="ECO:0000256" key="5">
    <source>
        <dbReference type="ARBA" id="ARBA00023012"/>
    </source>
</evidence>
<sequence>MHSGLNIDGQALQTILNTVTDVVIMTDHHGNVMQVNQALEQLFGYQPAELIGQNVSLLMPASYAGAHQHYMANYLQTGVPRIIGVGRELAAKHKAGHLLPIHISVTKVEHSALFVGVIRDMSELVKLENEALLASEMERNKISRELVDIENQAILVSEAERNRISRELHDELGQNLMGLSMQLQGITRQLTGSDTLLQQQLQQLGNALLHNVRNIRAIINELATVELEDQGLQEALTTFVNSCNTFSNGVKVNFNCEGLWQAEAYSVEVQLYRIAREAIYNALKHADASRIDVNLLQQDNTIQLSIQDNGKGLPADLKVRDNRLINVGNGLRNIHFRAHVIGAHLTISSSATTGTLIECLYTKPAANTRLQRTEI</sequence>
<comment type="caution">
    <text evidence="10">The sequence shown here is derived from an EMBL/GenBank/DDBJ whole genome shotgun (WGS) entry which is preliminary data.</text>
</comment>
<dbReference type="GO" id="GO:0046983">
    <property type="term" value="F:protein dimerization activity"/>
    <property type="evidence" value="ECO:0007669"/>
    <property type="project" value="InterPro"/>
</dbReference>
<name>A0A0M2VAZ5_9GAMM</name>
<evidence type="ECO:0000256" key="2">
    <source>
        <dbReference type="ARBA" id="ARBA00022741"/>
    </source>
</evidence>
<feature type="domain" description="Histidine kinase" evidence="8">
    <location>
        <begin position="167"/>
        <end position="357"/>
    </location>
</feature>
<dbReference type="Proteomes" id="UP000034228">
    <property type="component" value="Unassembled WGS sequence"/>
</dbReference>
<dbReference type="GO" id="GO:0016020">
    <property type="term" value="C:membrane"/>
    <property type="evidence" value="ECO:0007669"/>
    <property type="project" value="InterPro"/>
</dbReference>
<dbReference type="PANTHER" id="PTHR24421">
    <property type="entry name" value="NITRATE/NITRITE SENSOR PROTEIN NARX-RELATED"/>
    <property type="match status" value="1"/>
</dbReference>
<proteinExistence type="predicted"/>
<evidence type="ECO:0000259" key="9">
    <source>
        <dbReference type="PROSITE" id="PS50112"/>
    </source>
</evidence>
<dbReference type="InterPro" id="IPR011712">
    <property type="entry name" value="Sig_transdc_His_kin_sub3_dim/P"/>
</dbReference>
<keyword evidence="1" id="KW-0808">Transferase</keyword>
<dbReference type="SMART" id="SM00091">
    <property type="entry name" value="PAS"/>
    <property type="match status" value="1"/>
</dbReference>
<organism evidence="10 11">
    <name type="scientific">Arsukibacterium ikkense</name>
    <dbReference type="NCBI Taxonomy" id="336831"/>
    <lineage>
        <taxon>Bacteria</taxon>
        <taxon>Pseudomonadati</taxon>
        <taxon>Pseudomonadota</taxon>
        <taxon>Gammaproteobacteria</taxon>
        <taxon>Chromatiales</taxon>
        <taxon>Chromatiaceae</taxon>
        <taxon>Arsukibacterium</taxon>
    </lineage>
</organism>
<accession>A0A0M2VAZ5</accession>
<dbReference type="Pfam" id="PF00989">
    <property type="entry name" value="PAS"/>
    <property type="match status" value="1"/>
</dbReference>
<comment type="function">
    <text evidence="6">Putative oxygen sensor; modulates the activity of FixJ, a transcriptional activator of nitrogen fixation fixK gene. FixL probably acts as a kinase that phosphorylates FixJ.</text>
</comment>
<evidence type="ECO:0000256" key="3">
    <source>
        <dbReference type="ARBA" id="ARBA00022777"/>
    </source>
</evidence>
<dbReference type="InterPro" id="IPR000014">
    <property type="entry name" value="PAS"/>
</dbReference>
<keyword evidence="11" id="KW-1185">Reference proteome</keyword>
<dbReference type="InterPro" id="IPR035965">
    <property type="entry name" value="PAS-like_dom_sf"/>
</dbReference>
<dbReference type="Gene3D" id="1.20.5.1930">
    <property type="match status" value="1"/>
</dbReference>
<dbReference type="Gene3D" id="3.30.450.20">
    <property type="entry name" value="PAS domain"/>
    <property type="match status" value="1"/>
</dbReference>
<evidence type="ECO:0000256" key="4">
    <source>
        <dbReference type="ARBA" id="ARBA00022840"/>
    </source>
</evidence>
<dbReference type="InterPro" id="IPR003594">
    <property type="entry name" value="HATPase_dom"/>
</dbReference>
<evidence type="ECO:0000256" key="6">
    <source>
        <dbReference type="ARBA" id="ARBA00059827"/>
    </source>
</evidence>
<gene>
    <name evidence="10" type="ORF">WG68_02230</name>
</gene>
<protein>
    <recommendedName>
        <fullName evidence="7">Sensor protein FixL</fullName>
    </recommendedName>
</protein>
<dbReference type="InterPro" id="IPR013767">
    <property type="entry name" value="PAS_fold"/>
</dbReference>
<dbReference type="InterPro" id="IPR050482">
    <property type="entry name" value="Sensor_HK_TwoCompSys"/>
</dbReference>
<dbReference type="Pfam" id="PF07730">
    <property type="entry name" value="HisKA_3"/>
    <property type="match status" value="1"/>
</dbReference>
<dbReference type="GO" id="GO:0005524">
    <property type="term" value="F:ATP binding"/>
    <property type="evidence" value="ECO:0007669"/>
    <property type="project" value="UniProtKB-KW"/>
</dbReference>
<dbReference type="SUPFAM" id="SSF55874">
    <property type="entry name" value="ATPase domain of HSP90 chaperone/DNA topoisomerase II/histidine kinase"/>
    <property type="match status" value="1"/>
</dbReference>
<keyword evidence="4" id="KW-0067">ATP-binding</keyword>
<dbReference type="PROSITE" id="PS50112">
    <property type="entry name" value="PAS"/>
    <property type="match status" value="1"/>
</dbReference>
<keyword evidence="2" id="KW-0547">Nucleotide-binding</keyword>
<dbReference type="Pfam" id="PF02518">
    <property type="entry name" value="HATPase_c"/>
    <property type="match status" value="1"/>
</dbReference>
<reference evidence="10 11" key="1">
    <citation type="submission" date="2015-03" db="EMBL/GenBank/DDBJ databases">
        <title>Draft genome sequences of two protease-producing strains of Arsukibacterium isolated from two cold and alkaline environments.</title>
        <authorList>
            <person name="Lylloff J.E."/>
            <person name="Skov L.B."/>
            <person name="Jepsen M."/>
            <person name="Hallin P.F."/>
            <person name="Sorensen S.J."/>
            <person name="Stougaard P."/>
            <person name="Glaring M.A."/>
        </authorList>
    </citation>
    <scope>NUCLEOTIDE SEQUENCE [LARGE SCALE GENOMIC DNA]</scope>
    <source>
        <strain evidence="10 11">GCM72</strain>
    </source>
</reference>
<dbReference type="CDD" id="cd16917">
    <property type="entry name" value="HATPase_UhpB-NarQ-NarX-like"/>
    <property type="match status" value="1"/>
</dbReference>
<dbReference type="RefSeq" id="WP_046556036.1">
    <property type="nucleotide sequence ID" value="NZ_LAHO01000002.1"/>
</dbReference>
<feature type="domain" description="PAS" evidence="9">
    <location>
        <begin position="8"/>
        <end position="78"/>
    </location>
</feature>
<dbReference type="Gene3D" id="3.30.565.10">
    <property type="entry name" value="Histidine kinase-like ATPase, C-terminal domain"/>
    <property type="match status" value="1"/>
</dbReference>
<evidence type="ECO:0000259" key="8">
    <source>
        <dbReference type="PROSITE" id="PS50109"/>
    </source>
</evidence>
<dbReference type="AlphaFoldDB" id="A0A0M2VAZ5"/>
<dbReference type="FunFam" id="3.30.450.20:FF:000060">
    <property type="entry name" value="Sensor protein FixL"/>
    <property type="match status" value="1"/>
</dbReference>
<dbReference type="GO" id="GO:0006355">
    <property type="term" value="P:regulation of DNA-templated transcription"/>
    <property type="evidence" value="ECO:0007669"/>
    <property type="project" value="InterPro"/>
</dbReference>
<dbReference type="GO" id="GO:0000155">
    <property type="term" value="F:phosphorelay sensor kinase activity"/>
    <property type="evidence" value="ECO:0007669"/>
    <property type="project" value="InterPro"/>
</dbReference>
<keyword evidence="3" id="KW-0418">Kinase</keyword>
<dbReference type="InterPro" id="IPR005467">
    <property type="entry name" value="His_kinase_dom"/>
</dbReference>
<dbReference type="InterPro" id="IPR036890">
    <property type="entry name" value="HATPase_C_sf"/>
</dbReference>
<evidence type="ECO:0000313" key="10">
    <source>
        <dbReference type="EMBL" id="KKO46790.1"/>
    </source>
</evidence>
<keyword evidence="5" id="KW-0902">Two-component regulatory system</keyword>
<dbReference type="OrthoDB" id="9797605at2"/>